<keyword evidence="1" id="KW-0812">Transmembrane</keyword>
<comment type="caution">
    <text evidence="2">The sequence shown here is derived from an EMBL/GenBank/DDBJ whole genome shotgun (WGS) entry which is preliminary data.</text>
</comment>
<dbReference type="InterPro" id="IPR029063">
    <property type="entry name" value="SAM-dependent_MTases_sf"/>
</dbReference>
<dbReference type="Gene3D" id="3.40.50.150">
    <property type="entry name" value="Vaccinia Virus protein VP39"/>
    <property type="match status" value="1"/>
</dbReference>
<sequence>MEVNEYANMERTEKTHWYNVAKREFVRRWIFKIRPPKKDDVLLDCGAGTGLFAAEMEAHCRVLVLDDHEPALELLHKRFRPEQVIALTSPEVPLPDASIDYLTALDVVEHIEDDLSAVRSFHRLLKPDGIAVITVPASMLLWSDWDVSLHHFRRYNRRSLLALFPDSNWEILHINYTNTLAFIPALLVRKLRLDRKPTKVEGGDRAEYRIPPRWLNALLKWIFVTTSMWRIPNLFGVSLLLVARKKS</sequence>
<feature type="transmembrane region" description="Helical" evidence="1">
    <location>
        <begin position="221"/>
        <end position="243"/>
    </location>
</feature>
<accession>A0A139SN41</accession>
<dbReference type="Proteomes" id="UP000070058">
    <property type="component" value="Unassembled WGS sequence"/>
</dbReference>
<dbReference type="AlphaFoldDB" id="A0A139SN41"/>
<dbReference type="CDD" id="cd02440">
    <property type="entry name" value="AdoMet_MTases"/>
    <property type="match status" value="1"/>
</dbReference>
<keyword evidence="3" id="KW-1185">Reference proteome</keyword>
<reference evidence="3" key="1">
    <citation type="submission" date="2016-02" db="EMBL/GenBank/DDBJ databases">
        <authorList>
            <person name="Sanders J.G."/>
            <person name="Lin J.Y."/>
            <person name="Wertz J.T."/>
            <person name="Russell J.A."/>
            <person name="Moreau C.S."/>
            <person name="Powell S."/>
        </authorList>
    </citation>
    <scope>NUCLEOTIDE SEQUENCE [LARGE SCALE GENOMIC DNA]</scope>
    <source>
        <strain evidence="3">CAG34</strain>
    </source>
</reference>
<evidence type="ECO:0000313" key="2">
    <source>
        <dbReference type="EMBL" id="KXU35874.1"/>
    </source>
</evidence>
<proteinExistence type="predicted"/>
<evidence type="ECO:0000313" key="3">
    <source>
        <dbReference type="Proteomes" id="UP000070058"/>
    </source>
</evidence>
<gene>
    <name evidence="2" type="ORF">AXK11_04890</name>
</gene>
<evidence type="ECO:0000256" key="1">
    <source>
        <dbReference type="SAM" id="Phobius"/>
    </source>
</evidence>
<dbReference type="EMBL" id="LSZQ01000041">
    <property type="protein sequence ID" value="KXU35874.1"/>
    <property type="molecule type" value="Genomic_DNA"/>
</dbReference>
<dbReference type="Pfam" id="PF13489">
    <property type="entry name" value="Methyltransf_23"/>
    <property type="match status" value="1"/>
</dbReference>
<dbReference type="RefSeq" id="WP_068629831.1">
    <property type="nucleotide sequence ID" value="NZ_LSZQ01000041.1"/>
</dbReference>
<name>A0A139SN41_9BACT</name>
<protein>
    <submittedName>
        <fullName evidence="2">Uncharacterized protein</fullName>
    </submittedName>
</protein>
<dbReference type="SUPFAM" id="SSF53335">
    <property type="entry name" value="S-adenosyl-L-methionine-dependent methyltransferases"/>
    <property type="match status" value="1"/>
</dbReference>
<dbReference type="OrthoDB" id="9757640at2"/>
<dbReference type="STRING" id="1548207.AXK11_04890"/>
<organism evidence="2 3">
    <name type="scientific">Cephaloticoccus primus</name>
    <dbReference type="NCBI Taxonomy" id="1548207"/>
    <lineage>
        <taxon>Bacteria</taxon>
        <taxon>Pseudomonadati</taxon>
        <taxon>Verrucomicrobiota</taxon>
        <taxon>Opitutia</taxon>
        <taxon>Opitutales</taxon>
        <taxon>Opitutaceae</taxon>
        <taxon>Cephaloticoccus</taxon>
    </lineage>
</organism>
<keyword evidence="1" id="KW-0472">Membrane</keyword>
<keyword evidence="1" id="KW-1133">Transmembrane helix</keyword>